<dbReference type="InterPro" id="IPR025751">
    <property type="entry name" value="RsbRD_N_dom"/>
</dbReference>
<dbReference type="Pfam" id="PF14361">
    <property type="entry name" value="RsbRD_N"/>
    <property type="match status" value="1"/>
</dbReference>
<dbReference type="PANTHER" id="PTHR33744">
    <property type="entry name" value="CARBOHYDRATE DIACID REGULATOR"/>
    <property type="match status" value="1"/>
</dbReference>
<dbReference type="InterPro" id="IPR042070">
    <property type="entry name" value="PucR_C-HTH_sf"/>
</dbReference>
<reference evidence="3 4" key="1">
    <citation type="submission" date="2020-06" db="EMBL/GenBank/DDBJ databases">
        <title>Taxonomy, biology and ecology of Rhodococcus bacteria occurring in California pistachio and other woody hosts as revealed by genome sequence analyses.</title>
        <authorList>
            <person name="Gai Y."/>
            <person name="Riely B."/>
        </authorList>
    </citation>
    <scope>NUCLEOTIDE SEQUENCE [LARGE SCALE GENOMIC DNA]</scope>
    <source>
        <strain evidence="3 4">BP-284</strain>
    </source>
</reference>
<proteinExistence type="predicted"/>
<accession>A0ABS7NWK3</accession>
<evidence type="ECO:0000259" key="1">
    <source>
        <dbReference type="Pfam" id="PF13556"/>
    </source>
</evidence>
<dbReference type="Gene3D" id="1.10.10.2840">
    <property type="entry name" value="PucR C-terminal helix-turn-helix domain"/>
    <property type="match status" value="1"/>
</dbReference>
<name>A0ABS7NWK3_9NOCA</name>
<feature type="domain" description="PucR C-terminal helix-turn-helix" evidence="1">
    <location>
        <begin position="338"/>
        <end position="390"/>
    </location>
</feature>
<comment type="caution">
    <text evidence="3">The sequence shown here is derived from an EMBL/GenBank/DDBJ whole genome shotgun (WGS) entry which is preliminary data.</text>
</comment>
<evidence type="ECO:0000313" key="4">
    <source>
        <dbReference type="Proteomes" id="UP001520140"/>
    </source>
</evidence>
<evidence type="ECO:0000313" key="3">
    <source>
        <dbReference type="EMBL" id="MBY6322413.1"/>
    </source>
</evidence>
<dbReference type="Pfam" id="PF13556">
    <property type="entry name" value="HTH_30"/>
    <property type="match status" value="1"/>
</dbReference>
<gene>
    <name evidence="3" type="ORF">HQ605_16435</name>
</gene>
<dbReference type="Proteomes" id="UP001520140">
    <property type="component" value="Unassembled WGS sequence"/>
</dbReference>
<evidence type="ECO:0000259" key="2">
    <source>
        <dbReference type="Pfam" id="PF14361"/>
    </source>
</evidence>
<keyword evidence="4" id="KW-1185">Reference proteome</keyword>
<feature type="domain" description="RsbT co-antagonist protein RsbRD N-terminal" evidence="2">
    <location>
        <begin position="17"/>
        <end position="157"/>
    </location>
</feature>
<dbReference type="PANTHER" id="PTHR33744:SF7">
    <property type="entry name" value="PUCR FAMILY TRANSCRIPTIONAL REGULATOR"/>
    <property type="match status" value="1"/>
</dbReference>
<sequence>MTLGRDTAALRIERDLPAIVAVAVRDIADVIPTYRTLSREQAADVEGIAFWSFRRLLQLWVSPDTAVDAADHAHFRAVGSARAYDGRPLSDVLRAYRVAVESLLRHIGDTYLTDLDTTDVADLGLVALSAIDTVYEQIISGWSDARDHLTNDRGRARAALLDDLLVGRQSSPGALADRTRELGLALPATVSLLAFVRAGDDGPVPDDDVEALGAALRVDAAPDATTDVLTTRRDTTVVVLAAPVARLDALEDVCRRASLRGSAATCALPDVATTFRRVARSLTAAPVHAFDKRAVLRDGDSHLLSLLAAQPGVDPIAVMTSILGPLVDHSQRHVLDGLAAFIATGTATEAAAVLHLHPQTLRYRLRRARELTGLDPRHGWDRLALDVAIHLRHLH</sequence>
<organism evidence="3 4">
    <name type="scientific">Rhodococcoides kroppenstedtii</name>
    <dbReference type="NCBI Taxonomy" id="293050"/>
    <lineage>
        <taxon>Bacteria</taxon>
        <taxon>Bacillati</taxon>
        <taxon>Actinomycetota</taxon>
        <taxon>Actinomycetes</taxon>
        <taxon>Mycobacteriales</taxon>
        <taxon>Nocardiaceae</taxon>
        <taxon>Rhodococcoides</taxon>
    </lineage>
</organism>
<protein>
    <submittedName>
        <fullName evidence="3">Helix-turn-helix domain-containing protein</fullName>
    </submittedName>
</protein>
<dbReference type="InterPro" id="IPR051448">
    <property type="entry name" value="CdaR-like_regulators"/>
</dbReference>
<dbReference type="RefSeq" id="WP_068104542.1">
    <property type="nucleotide sequence ID" value="NZ_JABUKE010000020.1"/>
</dbReference>
<dbReference type="InterPro" id="IPR025736">
    <property type="entry name" value="PucR_C-HTH_dom"/>
</dbReference>
<dbReference type="EMBL" id="JABUKG010000020">
    <property type="protein sequence ID" value="MBY6322413.1"/>
    <property type="molecule type" value="Genomic_DNA"/>
</dbReference>